<dbReference type="EMBL" id="ML119648">
    <property type="protein sequence ID" value="RPA86695.1"/>
    <property type="molecule type" value="Genomic_DNA"/>
</dbReference>
<name>A0A3N4IKM4_ASCIM</name>
<feature type="region of interest" description="Disordered" evidence="1">
    <location>
        <begin position="197"/>
        <end position="233"/>
    </location>
</feature>
<evidence type="ECO:0000313" key="3">
    <source>
        <dbReference type="Proteomes" id="UP000275078"/>
    </source>
</evidence>
<organism evidence="2 3">
    <name type="scientific">Ascobolus immersus RN42</name>
    <dbReference type="NCBI Taxonomy" id="1160509"/>
    <lineage>
        <taxon>Eukaryota</taxon>
        <taxon>Fungi</taxon>
        <taxon>Dikarya</taxon>
        <taxon>Ascomycota</taxon>
        <taxon>Pezizomycotina</taxon>
        <taxon>Pezizomycetes</taxon>
        <taxon>Pezizales</taxon>
        <taxon>Ascobolaceae</taxon>
        <taxon>Ascobolus</taxon>
    </lineage>
</organism>
<evidence type="ECO:0000256" key="1">
    <source>
        <dbReference type="SAM" id="MobiDB-lite"/>
    </source>
</evidence>
<keyword evidence="3" id="KW-1185">Reference proteome</keyword>
<sequence>MSGYRSDHATSGCIDPQLLLRRHQIYRRYVADDNSFQVFVDGRSDQQRLICTSQCLFPADPDCDGTMCLLKVVCGKFVSDTGTRIPEAAPSLYRCFCVVDNCSYESWSRSPSISSKDICHAAFHLLKDTIISQGRESYLRQQESGTGGADPFKLFTGTNQPESSQNNPDPLPLVVRNAQALDQPAVQQQRTQLQLVPHPEQSHPLQTPSEGSGNQHAYEPSIDDTASNPPVHSPRAGDGLFYCPYSRSKCPRRANGEKGFKQHYNLLAHRRLVHKEAIPPQRSGRTRSRSAV</sequence>
<protein>
    <submittedName>
        <fullName evidence="2">Uncharacterized protein</fullName>
    </submittedName>
</protein>
<gene>
    <name evidence="2" type="ORF">BJ508DRAFT_301513</name>
</gene>
<feature type="compositionally biased region" description="Polar residues" evidence="1">
    <location>
        <begin position="203"/>
        <end position="215"/>
    </location>
</feature>
<feature type="compositionally biased region" description="Polar residues" evidence="1">
    <location>
        <begin position="156"/>
        <end position="168"/>
    </location>
</feature>
<feature type="region of interest" description="Disordered" evidence="1">
    <location>
        <begin position="139"/>
        <end position="172"/>
    </location>
</feature>
<proteinExistence type="predicted"/>
<accession>A0A3N4IKM4</accession>
<dbReference type="Proteomes" id="UP000275078">
    <property type="component" value="Unassembled WGS sequence"/>
</dbReference>
<evidence type="ECO:0000313" key="2">
    <source>
        <dbReference type="EMBL" id="RPA86695.1"/>
    </source>
</evidence>
<reference evidence="2 3" key="1">
    <citation type="journal article" date="2018" name="Nat. Ecol. Evol.">
        <title>Pezizomycetes genomes reveal the molecular basis of ectomycorrhizal truffle lifestyle.</title>
        <authorList>
            <person name="Murat C."/>
            <person name="Payen T."/>
            <person name="Noel B."/>
            <person name="Kuo A."/>
            <person name="Morin E."/>
            <person name="Chen J."/>
            <person name="Kohler A."/>
            <person name="Krizsan K."/>
            <person name="Balestrini R."/>
            <person name="Da Silva C."/>
            <person name="Montanini B."/>
            <person name="Hainaut M."/>
            <person name="Levati E."/>
            <person name="Barry K.W."/>
            <person name="Belfiori B."/>
            <person name="Cichocki N."/>
            <person name="Clum A."/>
            <person name="Dockter R.B."/>
            <person name="Fauchery L."/>
            <person name="Guy J."/>
            <person name="Iotti M."/>
            <person name="Le Tacon F."/>
            <person name="Lindquist E.A."/>
            <person name="Lipzen A."/>
            <person name="Malagnac F."/>
            <person name="Mello A."/>
            <person name="Molinier V."/>
            <person name="Miyauchi S."/>
            <person name="Poulain J."/>
            <person name="Riccioni C."/>
            <person name="Rubini A."/>
            <person name="Sitrit Y."/>
            <person name="Splivallo R."/>
            <person name="Traeger S."/>
            <person name="Wang M."/>
            <person name="Zifcakova L."/>
            <person name="Wipf D."/>
            <person name="Zambonelli A."/>
            <person name="Paolocci F."/>
            <person name="Nowrousian M."/>
            <person name="Ottonello S."/>
            <person name="Baldrian P."/>
            <person name="Spatafora J.W."/>
            <person name="Henrissat B."/>
            <person name="Nagy L.G."/>
            <person name="Aury J.M."/>
            <person name="Wincker P."/>
            <person name="Grigoriev I.V."/>
            <person name="Bonfante P."/>
            <person name="Martin F.M."/>
        </authorList>
    </citation>
    <scope>NUCLEOTIDE SEQUENCE [LARGE SCALE GENOMIC DNA]</scope>
    <source>
        <strain evidence="2 3">RN42</strain>
    </source>
</reference>
<dbReference type="AlphaFoldDB" id="A0A3N4IKM4"/>